<evidence type="ECO:0000313" key="2">
    <source>
        <dbReference type="Proteomes" id="UP000244334"/>
    </source>
</evidence>
<evidence type="ECO:0000313" key="1">
    <source>
        <dbReference type="EMBL" id="RAP72556.1"/>
    </source>
</evidence>
<comment type="caution">
    <text evidence="1">The sequence shown here is derived from an EMBL/GenBank/DDBJ whole genome shotgun (WGS) entry which is preliminary data.</text>
</comment>
<keyword evidence="2" id="KW-1185">Reference proteome</keyword>
<gene>
    <name evidence="1" type="ORF">ACZ87_00607</name>
</gene>
<accession>A0A328TXS6</accession>
<reference evidence="1" key="1">
    <citation type="submission" date="2018-04" db="EMBL/GenBank/DDBJ databases">
        <title>Genomes of the Obligate Erwinia dacicola and Facultative Enterobacter sp. OLF Endosymbionts of the Olive Fruit fly, Bactrocera oleae.</title>
        <authorList>
            <person name="Estes A.M."/>
            <person name="Hearn D.J."/>
            <person name="Agarwal S."/>
            <person name="Pierson E.A."/>
            <person name="Dunning-Hotopp J.C."/>
        </authorList>
    </citation>
    <scope>NUCLEOTIDE SEQUENCE [LARGE SCALE GENOMIC DNA]</scope>
    <source>
        <strain evidence="1">Oroville</strain>
    </source>
</reference>
<protein>
    <submittedName>
        <fullName evidence="1">Uncharacterized protein</fullName>
    </submittedName>
</protein>
<dbReference type="AlphaFoldDB" id="A0A328TXS6"/>
<organism evidence="1 2">
    <name type="scientific">Candidatus Erwinia dacicola</name>
    <dbReference type="NCBI Taxonomy" id="252393"/>
    <lineage>
        <taxon>Bacteria</taxon>
        <taxon>Pseudomonadati</taxon>
        <taxon>Pseudomonadota</taxon>
        <taxon>Gammaproteobacteria</taxon>
        <taxon>Enterobacterales</taxon>
        <taxon>Erwiniaceae</taxon>
        <taxon>Erwinia</taxon>
    </lineage>
</organism>
<dbReference type="Proteomes" id="UP000244334">
    <property type="component" value="Unassembled WGS sequence"/>
</dbReference>
<dbReference type="EMBL" id="LJAM02000025">
    <property type="protein sequence ID" value="RAP72556.1"/>
    <property type="molecule type" value="Genomic_DNA"/>
</dbReference>
<sequence length="48" mass="5229">MNLYYLAEGFGTMHLLHRSNFTGGENIRQLGAKESDAEIAFNASAPAN</sequence>
<proteinExistence type="predicted"/>
<name>A0A328TXS6_9GAMM</name>